<evidence type="ECO:0000313" key="1">
    <source>
        <dbReference type="EMBL" id="MCG2460812.1"/>
    </source>
</evidence>
<gene>
    <name evidence="1" type="ORF">K8352_08630</name>
</gene>
<dbReference type="EMBL" id="JAIRBC010000010">
    <property type="protein sequence ID" value="MCG2460812.1"/>
    <property type="molecule type" value="Genomic_DNA"/>
</dbReference>
<dbReference type="AlphaFoldDB" id="A0AAE3ETJ0"/>
<dbReference type="Pfam" id="PF13591">
    <property type="entry name" value="MerR_2"/>
    <property type="match status" value="1"/>
</dbReference>
<comment type="caution">
    <text evidence="1">The sequence shown here is derived from an EMBL/GenBank/DDBJ whole genome shotgun (WGS) entry which is preliminary data.</text>
</comment>
<dbReference type="Proteomes" id="UP001200642">
    <property type="component" value="Unassembled WGS sequence"/>
</dbReference>
<reference evidence="1" key="1">
    <citation type="submission" date="2023-02" db="EMBL/GenBank/DDBJ databases">
        <title>Genome of Flavobacteriaceae gen. nov. sp. strain F89.</title>
        <authorList>
            <person name="Wang Y."/>
        </authorList>
    </citation>
    <scope>NUCLEOTIDE SEQUENCE</scope>
    <source>
        <strain evidence="1">F89</strain>
    </source>
</reference>
<keyword evidence="2" id="KW-1185">Reference proteome</keyword>
<dbReference type="Gene3D" id="1.10.1660.10">
    <property type="match status" value="1"/>
</dbReference>
<proteinExistence type="predicted"/>
<protein>
    <submittedName>
        <fullName evidence="1">Chaperone modulator CbpM</fullName>
    </submittedName>
</protein>
<organism evidence="1 2">
    <name type="scientific">Cerina litoralis</name>
    <dbReference type="NCBI Taxonomy" id="2874477"/>
    <lineage>
        <taxon>Bacteria</taxon>
        <taxon>Pseudomonadati</taxon>
        <taxon>Bacteroidota</taxon>
        <taxon>Flavobacteriia</taxon>
        <taxon>Flavobacteriales</taxon>
        <taxon>Flavobacteriaceae</taxon>
        <taxon>Cerina</taxon>
    </lineage>
</organism>
<sequence length="96" mass="11393">MDSSEYIAITDFCNSHDIASTFVIELQEYGLIQVVKRNNDRYIPIQELPKAEKIVRLYLDLDINLEGIEVIERLLKRIQEMQQEITVLKNHLRLYE</sequence>
<accession>A0AAE3ETJ0</accession>
<name>A0AAE3ETJ0_9FLAO</name>
<evidence type="ECO:0000313" key="2">
    <source>
        <dbReference type="Proteomes" id="UP001200642"/>
    </source>
</evidence>
<dbReference type="RefSeq" id="WP_317901961.1">
    <property type="nucleotide sequence ID" value="NZ_JAIRBC010000010.1"/>
</dbReference>